<organism evidence="3 4">
    <name type="scientific">Mytilus galloprovincialis</name>
    <name type="common">Mediterranean mussel</name>
    <dbReference type="NCBI Taxonomy" id="29158"/>
    <lineage>
        <taxon>Eukaryota</taxon>
        <taxon>Metazoa</taxon>
        <taxon>Spiralia</taxon>
        <taxon>Lophotrochozoa</taxon>
        <taxon>Mollusca</taxon>
        <taxon>Bivalvia</taxon>
        <taxon>Autobranchia</taxon>
        <taxon>Pteriomorphia</taxon>
        <taxon>Mytilida</taxon>
        <taxon>Mytiloidea</taxon>
        <taxon>Mytilidae</taxon>
        <taxon>Mytilinae</taxon>
        <taxon>Mytilus</taxon>
    </lineage>
</organism>
<evidence type="ECO:0000259" key="2">
    <source>
        <dbReference type="PROSITE" id="PS50119"/>
    </source>
</evidence>
<proteinExistence type="predicted"/>
<evidence type="ECO:0000313" key="3">
    <source>
        <dbReference type="EMBL" id="VDI53458.1"/>
    </source>
</evidence>
<keyword evidence="4" id="KW-1185">Reference proteome</keyword>
<dbReference type="InterPro" id="IPR047153">
    <property type="entry name" value="TRIM45/56/19-like"/>
</dbReference>
<sequence length="733" mass="82986">MGGKNVVIAMDGSEHSKFAFKWFVGNCRNEDDHIYIVHAVEMHVPSQKFMSSYAFDPDVLASMLKQEKERVTQELQQYGTLLKESGVCGYDFYVRVKWEQFEEEASMPANARGEVCGAKSGRTGGTLCIEGKCILKPRAYFGVCTPDFSNMTSIGDITQSPEFMYRGKCILKPRAYFGVCTPDFSNMTSIGDITQSPEEMEKVECEPCKTRDKKHESTHWCVFCEESFCSDCTENHHAQKISRDHELVDINRKPMHTNIANQCCFKHENLPFEYFCIDHDVLSCKECLAESHRSCHKVVSVDAVSKGAKQSQSFIDALELVGELVETTHTIVIDRESFIENFEKEANSVKNAIRELKKEAISHIESLEKSLLSDLDLKKDKIMQKSKTTIIEAEDVGKIAKDKKVVFDLVDKHGSEKQAFLFAHAYTQDLTDLKKKITGMTGQSTNATIKLTPERLQETIQSIGSIELNEVPSALTPCEKPKNLPQFVHKSDFIIKDDHASVNGITVNDNDEVLIVDGTRTGGILVYDNNDIFKYRIDTKYRPWDIAFISSINEAVVTSHHDDFLQFVDFKEKSISRTVTVEGIHQGGVAVSNENIFVGTRGNIKILDLQGKFIRLIEAHHRKLTWFITLDKTGNIYYTDREVLSCIRSDGTEVYTYSAPDDDTLWQLAVDNNGYVYVCVDSKGIYRLKPDGTFLDVVESYEESLSYTAICFNNACTKMVLYRCSSFSVFEQK</sequence>
<keyword evidence="1" id="KW-0863">Zinc-finger</keyword>
<accession>A0A8B6FU02</accession>
<dbReference type="GO" id="GO:0008270">
    <property type="term" value="F:zinc ion binding"/>
    <property type="evidence" value="ECO:0007669"/>
    <property type="project" value="UniProtKB-KW"/>
</dbReference>
<dbReference type="Gene3D" id="2.120.10.30">
    <property type="entry name" value="TolB, C-terminal domain"/>
    <property type="match status" value="1"/>
</dbReference>
<keyword evidence="1" id="KW-0479">Metal-binding</keyword>
<dbReference type="Gene3D" id="4.10.830.40">
    <property type="match status" value="1"/>
</dbReference>
<evidence type="ECO:0000313" key="4">
    <source>
        <dbReference type="Proteomes" id="UP000596742"/>
    </source>
</evidence>
<name>A0A8B6FU02_MYTGA</name>
<dbReference type="Proteomes" id="UP000596742">
    <property type="component" value="Unassembled WGS sequence"/>
</dbReference>
<dbReference type="AlphaFoldDB" id="A0A8B6FU02"/>
<dbReference type="SUPFAM" id="SSF57845">
    <property type="entry name" value="B-box zinc-binding domain"/>
    <property type="match status" value="1"/>
</dbReference>
<feature type="domain" description="B box-type" evidence="2">
    <location>
        <begin position="200"/>
        <end position="250"/>
    </location>
</feature>
<evidence type="ECO:0000256" key="1">
    <source>
        <dbReference type="PROSITE-ProRule" id="PRU00024"/>
    </source>
</evidence>
<dbReference type="PROSITE" id="PS50119">
    <property type="entry name" value="ZF_BBOX"/>
    <property type="match status" value="1"/>
</dbReference>
<keyword evidence="1" id="KW-0862">Zinc</keyword>
<dbReference type="Gene3D" id="3.40.50.620">
    <property type="entry name" value="HUPs"/>
    <property type="match status" value="1"/>
</dbReference>
<gene>
    <name evidence="3" type="ORF">MGAL_10B052757</name>
</gene>
<dbReference type="InterPro" id="IPR014729">
    <property type="entry name" value="Rossmann-like_a/b/a_fold"/>
</dbReference>
<dbReference type="InterPro" id="IPR006016">
    <property type="entry name" value="UspA"/>
</dbReference>
<dbReference type="InterPro" id="IPR011042">
    <property type="entry name" value="6-blade_b-propeller_TolB-like"/>
</dbReference>
<reference evidence="3" key="1">
    <citation type="submission" date="2018-11" db="EMBL/GenBank/DDBJ databases">
        <authorList>
            <person name="Alioto T."/>
            <person name="Alioto T."/>
        </authorList>
    </citation>
    <scope>NUCLEOTIDE SEQUENCE</scope>
</reference>
<dbReference type="EMBL" id="UYJE01007300">
    <property type="protein sequence ID" value="VDI53458.1"/>
    <property type="molecule type" value="Genomic_DNA"/>
</dbReference>
<protein>
    <recommendedName>
        <fullName evidence="2">B box-type domain-containing protein</fullName>
    </recommendedName>
</protein>
<comment type="caution">
    <text evidence="3">The sequence shown here is derived from an EMBL/GenBank/DDBJ whole genome shotgun (WGS) entry which is preliminary data.</text>
</comment>
<dbReference type="SUPFAM" id="SSF52402">
    <property type="entry name" value="Adenine nucleotide alpha hydrolases-like"/>
    <property type="match status" value="1"/>
</dbReference>
<dbReference type="Gene3D" id="3.30.160.60">
    <property type="entry name" value="Classic Zinc Finger"/>
    <property type="match status" value="1"/>
</dbReference>
<dbReference type="SUPFAM" id="SSF63829">
    <property type="entry name" value="Calcium-dependent phosphotriesterase"/>
    <property type="match status" value="1"/>
</dbReference>
<dbReference type="Pfam" id="PF00582">
    <property type="entry name" value="Usp"/>
    <property type="match status" value="1"/>
</dbReference>
<dbReference type="OrthoDB" id="6076467at2759"/>
<dbReference type="InterPro" id="IPR000315">
    <property type="entry name" value="Znf_B-box"/>
</dbReference>
<dbReference type="PANTHER" id="PTHR25462:SF296">
    <property type="entry name" value="MEIOTIC P26, ISOFORM F"/>
    <property type="match status" value="1"/>
</dbReference>
<dbReference type="PANTHER" id="PTHR25462">
    <property type="entry name" value="BONUS, ISOFORM C-RELATED"/>
    <property type="match status" value="1"/>
</dbReference>